<organism evidence="1">
    <name type="scientific">White spot syndrome virus</name>
    <dbReference type="NCBI Taxonomy" id="342409"/>
    <lineage>
        <taxon>Viruses</taxon>
        <taxon>Viruses incertae sedis</taxon>
        <taxon>Naldaviricetes</taxon>
        <taxon>Nimaviridae</taxon>
        <taxon>Whispovirus</taxon>
    </lineage>
</organism>
<proteinExistence type="predicted"/>
<protein>
    <submittedName>
        <fullName evidence="1">ORF1177</fullName>
    </submittedName>
</protein>
<accession>A0A2D3I5U3</accession>
<evidence type="ECO:0000313" key="1">
    <source>
        <dbReference type="EMBL" id="ATU83743.1"/>
    </source>
</evidence>
<sequence length="89" mass="10549">MERKFPSYDITNFFLVAPRSAHTCTARYLERKFPSYDITNFFLVAPRSAHTCTARYLERKFPSYDITKSPLPSLSRKWCFYLRVINIEG</sequence>
<reference evidence="1" key="1">
    <citation type="journal article" date="2018" name="Aquaculture">
        <title>Complete genome sequence of a white spot syndrome virus associated with a disease incursion in Australia.</title>
        <authorList>
            <person name="Oakey J."/>
            <person name="Smith C.S."/>
        </authorList>
    </citation>
    <scope>NUCLEOTIDE SEQUENCE [LARGE SCALE GENOMIC DNA]</scope>
    <source>
        <strain evidence="1">WSSV-AU</strain>
    </source>
</reference>
<dbReference type="Proteomes" id="UP000267516">
    <property type="component" value="Segment"/>
</dbReference>
<name>A0A2D3I5U3_9VIRU</name>
<dbReference type="EMBL" id="MF768985">
    <property type="protein sequence ID" value="ATU83743.1"/>
    <property type="molecule type" value="Genomic_DNA"/>
</dbReference>